<dbReference type="OrthoDB" id="9963394at2"/>
<keyword evidence="1" id="KW-1133">Transmembrane helix</keyword>
<evidence type="ECO:0000256" key="1">
    <source>
        <dbReference type="SAM" id="Phobius"/>
    </source>
</evidence>
<dbReference type="Proteomes" id="UP000199657">
    <property type="component" value="Unassembled WGS sequence"/>
</dbReference>
<evidence type="ECO:0000313" key="2">
    <source>
        <dbReference type="EMBL" id="SEP15011.1"/>
    </source>
</evidence>
<keyword evidence="1" id="KW-0812">Transmembrane</keyword>
<feature type="transmembrane region" description="Helical" evidence="1">
    <location>
        <begin position="78"/>
        <end position="97"/>
    </location>
</feature>
<feature type="transmembrane region" description="Helical" evidence="1">
    <location>
        <begin position="37"/>
        <end position="58"/>
    </location>
</feature>
<evidence type="ECO:0000313" key="3">
    <source>
        <dbReference type="Proteomes" id="UP000199657"/>
    </source>
</evidence>
<reference evidence="2 3" key="1">
    <citation type="submission" date="2016-10" db="EMBL/GenBank/DDBJ databases">
        <authorList>
            <person name="de Groot N.N."/>
        </authorList>
    </citation>
    <scope>NUCLEOTIDE SEQUENCE [LARGE SCALE GENOMIC DNA]</scope>
    <source>
        <strain evidence="2 3">CGMCC 1.6291</strain>
    </source>
</reference>
<keyword evidence="1" id="KW-0472">Membrane</keyword>
<dbReference type="RefSeq" id="WP_091646123.1">
    <property type="nucleotide sequence ID" value="NZ_FOEG01000012.1"/>
</dbReference>
<gene>
    <name evidence="2" type="ORF">SAMN04488052_11296</name>
</gene>
<keyword evidence="3" id="KW-1185">Reference proteome</keyword>
<accession>A0A1H8VI17</accession>
<name>A0A1H8VI17_9GAMM</name>
<protein>
    <submittedName>
        <fullName evidence="2">Uncharacterized protein</fullName>
    </submittedName>
</protein>
<proteinExistence type="predicted"/>
<sequence>MGEQASHDGLVPLTVSDLPMAIEGGSDVQGHRNKLAVAPYLAGGGVLLAAAGVLILIFGPSSIMVAASGPTLREWILLNPYVLTILGVVASSGAGHVRRSGWEELHRYVAERYFLCDDEGRPVTNGGLTVGLADGGGLEIGYFMNDGSEESAQPESSRSGDYG</sequence>
<dbReference type="EMBL" id="FOEG01000012">
    <property type="protein sequence ID" value="SEP15011.1"/>
    <property type="molecule type" value="Genomic_DNA"/>
</dbReference>
<organism evidence="2 3">
    <name type="scientific">Aquisalimonas asiatica</name>
    <dbReference type="NCBI Taxonomy" id="406100"/>
    <lineage>
        <taxon>Bacteria</taxon>
        <taxon>Pseudomonadati</taxon>
        <taxon>Pseudomonadota</taxon>
        <taxon>Gammaproteobacteria</taxon>
        <taxon>Chromatiales</taxon>
        <taxon>Ectothiorhodospiraceae</taxon>
        <taxon>Aquisalimonas</taxon>
    </lineage>
</organism>
<dbReference type="STRING" id="406100.SAMN04488052_11296"/>
<dbReference type="AlphaFoldDB" id="A0A1H8VI17"/>